<dbReference type="EMBL" id="LGFU01000147">
    <property type="protein sequence ID" value="KUK45802.1"/>
    <property type="molecule type" value="Genomic_DNA"/>
</dbReference>
<sequence length="209" mass="23393">MRTNKMTSRFMKCLLLSLIFLGIWMTSCSSKTPAPGSVEQPTLTSEPTSIPTQLPDYEDWEGSEIGEGKYGRNDFCPVSFPYQYRSLGSLTIAVSNNVPDTVKVDEIYQKIFQEYNQLIQSSPVNFENSITVFVLPDTSVENCVSVEDFVFTSPVNLDGIAFSEDIIDASTGISEQWVRTGLAYMASGEEVDDQVLKNWYQETEDLDPS</sequence>
<comment type="caution">
    <text evidence="3">The sequence shown here is derived from an EMBL/GenBank/DDBJ whole genome shotgun (WGS) entry which is preliminary data.</text>
</comment>
<feature type="signal peptide" evidence="2">
    <location>
        <begin position="1"/>
        <end position="30"/>
    </location>
</feature>
<feature type="chain" id="PRO_5007096299" evidence="2">
    <location>
        <begin position="31"/>
        <end position="209"/>
    </location>
</feature>
<reference evidence="3 4" key="1">
    <citation type="journal article" date="2015" name="MBio">
        <title>Genome-Resolved Metagenomic Analysis Reveals Roles for Candidate Phyla and Other Microbial Community Members in Biogeochemical Transformations in Oil Reservoirs.</title>
        <authorList>
            <person name="Hu P."/>
            <person name="Tom L."/>
            <person name="Singh A."/>
            <person name="Thomas B.C."/>
            <person name="Baker B.J."/>
            <person name="Piceno Y.M."/>
            <person name="Andersen G.L."/>
            <person name="Banfield J.F."/>
        </authorList>
    </citation>
    <scope>NUCLEOTIDE SEQUENCE [LARGE SCALE GENOMIC DNA]</scope>
    <source>
        <strain evidence="3">46_16</strain>
    </source>
</reference>
<gene>
    <name evidence="3" type="ORF">XD73_1326</name>
</gene>
<proteinExistence type="predicted"/>
<feature type="region of interest" description="Disordered" evidence="1">
    <location>
        <begin position="35"/>
        <end position="58"/>
    </location>
</feature>
<dbReference type="AlphaFoldDB" id="A0A101FWM2"/>
<feature type="compositionally biased region" description="Polar residues" evidence="1">
    <location>
        <begin position="39"/>
        <end position="52"/>
    </location>
</feature>
<protein>
    <submittedName>
        <fullName evidence="3">Uncharacterized protein</fullName>
    </submittedName>
</protein>
<evidence type="ECO:0000313" key="3">
    <source>
        <dbReference type="EMBL" id="KUK45802.1"/>
    </source>
</evidence>
<dbReference type="PROSITE" id="PS51257">
    <property type="entry name" value="PROKAR_LIPOPROTEIN"/>
    <property type="match status" value="1"/>
</dbReference>
<organism evidence="3 4">
    <name type="scientific">Anaerolinea thermophila</name>
    <dbReference type="NCBI Taxonomy" id="167964"/>
    <lineage>
        <taxon>Bacteria</taxon>
        <taxon>Bacillati</taxon>
        <taxon>Chloroflexota</taxon>
        <taxon>Anaerolineae</taxon>
        <taxon>Anaerolineales</taxon>
        <taxon>Anaerolineaceae</taxon>
        <taxon>Anaerolinea</taxon>
    </lineage>
</organism>
<evidence type="ECO:0000256" key="1">
    <source>
        <dbReference type="SAM" id="MobiDB-lite"/>
    </source>
</evidence>
<accession>A0A101FWM2</accession>
<keyword evidence="2" id="KW-0732">Signal</keyword>
<name>A0A101FWM2_9CHLR</name>
<evidence type="ECO:0000313" key="4">
    <source>
        <dbReference type="Proteomes" id="UP000064249"/>
    </source>
</evidence>
<dbReference type="Proteomes" id="UP000064249">
    <property type="component" value="Unassembled WGS sequence"/>
</dbReference>
<evidence type="ECO:0000256" key="2">
    <source>
        <dbReference type="SAM" id="SignalP"/>
    </source>
</evidence>